<feature type="region of interest" description="Disordered" evidence="1">
    <location>
        <begin position="32"/>
        <end position="87"/>
    </location>
</feature>
<feature type="compositionally biased region" description="Basic and acidic residues" evidence="1">
    <location>
        <begin position="62"/>
        <end position="71"/>
    </location>
</feature>
<dbReference type="EMBL" id="HG994366">
    <property type="protein sequence ID" value="CAF1910578.1"/>
    <property type="molecule type" value="Genomic_DNA"/>
</dbReference>
<dbReference type="Proteomes" id="UP001295469">
    <property type="component" value="Chromosome C02"/>
</dbReference>
<protein>
    <submittedName>
        <fullName evidence="2">(rape) hypothetical protein</fullName>
    </submittedName>
</protein>
<name>A0A816JWR3_BRANA</name>
<proteinExistence type="predicted"/>
<reference evidence="2" key="1">
    <citation type="submission" date="2021-01" db="EMBL/GenBank/DDBJ databases">
        <authorList>
            <consortium name="Genoscope - CEA"/>
            <person name="William W."/>
        </authorList>
    </citation>
    <scope>NUCLEOTIDE SEQUENCE</scope>
</reference>
<sequence>GAACEDGKAAASADDNKCVLSHNKGAACEEGKAAASANDNNVISHNKGAACEGKPASGADDSDNKGIKCEGKPASADDDSDISDNEGTFPQKKLFSFGRPIPPYLQKHSEAVDIDDGFETSGRAQERSAWGLRPVAAVSAKVEKKGKALAGEVKVVAGEAVTAVSGKVVRARAFWKRAFEVARKHDADFPAASKEKKAKGKKIHCFSYWLQVAEQNGLCRWLWPWQAGPRDTRAPRTYRFTKKYLLGTCDSLDQEE</sequence>
<accession>A0A816JWR3</accession>
<evidence type="ECO:0000256" key="1">
    <source>
        <dbReference type="SAM" id="MobiDB-lite"/>
    </source>
</evidence>
<dbReference type="AlphaFoldDB" id="A0A816JWR3"/>
<evidence type="ECO:0000313" key="2">
    <source>
        <dbReference type="EMBL" id="CAF1910578.1"/>
    </source>
</evidence>
<feature type="non-terminal residue" evidence="2">
    <location>
        <position position="256"/>
    </location>
</feature>
<gene>
    <name evidence="2" type="ORF">DARMORV10_C02P31310.1</name>
</gene>
<organism evidence="2">
    <name type="scientific">Brassica napus</name>
    <name type="common">Rape</name>
    <dbReference type="NCBI Taxonomy" id="3708"/>
    <lineage>
        <taxon>Eukaryota</taxon>
        <taxon>Viridiplantae</taxon>
        <taxon>Streptophyta</taxon>
        <taxon>Embryophyta</taxon>
        <taxon>Tracheophyta</taxon>
        <taxon>Spermatophyta</taxon>
        <taxon>Magnoliopsida</taxon>
        <taxon>eudicotyledons</taxon>
        <taxon>Gunneridae</taxon>
        <taxon>Pentapetalae</taxon>
        <taxon>rosids</taxon>
        <taxon>malvids</taxon>
        <taxon>Brassicales</taxon>
        <taxon>Brassicaceae</taxon>
        <taxon>Brassiceae</taxon>
        <taxon>Brassica</taxon>
    </lineage>
</organism>